<dbReference type="InterPro" id="IPR013187">
    <property type="entry name" value="F-box-assoc_dom_typ3"/>
</dbReference>
<organism evidence="2 3">
    <name type="scientific">Lithospermum erythrorhizon</name>
    <name type="common">Purple gromwell</name>
    <name type="synonym">Lithospermum officinale var. erythrorhizon</name>
    <dbReference type="NCBI Taxonomy" id="34254"/>
    <lineage>
        <taxon>Eukaryota</taxon>
        <taxon>Viridiplantae</taxon>
        <taxon>Streptophyta</taxon>
        <taxon>Embryophyta</taxon>
        <taxon>Tracheophyta</taxon>
        <taxon>Spermatophyta</taxon>
        <taxon>Magnoliopsida</taxon>
        <taxon>eudicotyledons</taxon>
        <taxon>Gunneridae</taxon>
        <taxon>Pentapetalae</taxon>
        <taxon>asterids</taxon>
        <taxon>lamiids</taxon>
        <taxon>Boraginales</taxon>
        <taxon>Boraginaceae</taxon>
        <taxon>Boraginoideae</taxon>
        <taxon>Lithospermeae</taxon>
        <taxon>Lithospermum</taxon>
    </lineage>
</organism>
<evidence type="ECO:0000313" key="2">
    <source>
        <dbReference type="EMBL" id="GAA0156607.1"/>
    </source>
</evidence>
<dbReference type="EMBL" id="BAABME010002909">
    <property type="protein sequence ID" value="GAA0156607.1"/>
    <property type="molecule type" value="Genomic_DNA"/>
</dbReference>
<dbReference type="InterPro" id="IPR017451">
    <property type="entry name" value="F-box-assoc_interact_dom"/>
</dbReference>
<dbReference type="Gene3D" id="1.20.1280.50">
    <property type="match status" value="1"/>
</dbReference>
<reference evidence="2 3" key="1">
    <citation type="submission" date="2024-01" db="EMBL/GenBank/DDBJ databases">
        <title>The complete chloroplast genome sequence of Lithospermum erythrorhizon: insights into the phylogenetic relationship among Boraginaceae species and the maternal lineages of purple gromwells.</title>
        <authorList>
            <person name="Okada T."/>
            <person name="Watanabe K."/>
        </authorList>
    </citation>
    <scope>NUCLEOTIDE SEQUENCE [LARGE SCALE GENOMIC DNA]</scope>
</reference>
<dbReference type="InterPro" id="IPR001810">
    <property type="entry name" value="F-box_dom"/>
</dbReference>
<dbReference type="AlphaFoldDB" id="A0AAV3PXP6"/>
<name>A0AAV3PXP6_LITER</name>
<keyword evidence="3" id="KW-1185">Reference proteome</keyword>
<dbReference type="InterPro" id="IPR036047">
    <property type="entry name" value="F-box-like_dom_sf"/>
</dbReference>
<dbReference type="Proteomes" id="UP001454036">
    <property type="component" value="Unassembled WGS sequence"/>
</dbReference>
<protein>
    <recommendedName>
        <fullName evidence="1">F-box domain-containing protein</fullName>
    </recommendedName>
</protein>
<dbReference type="InterPro" id="IPR050796">
    <property type="entry name" value="SCF_F-box_component"/>
</dbReference>
<dbReference type="NCBIfam" id="TIGR01640">
    <property type="entry name" value="F_box_assoc_1"/>
    <property type="match status" value="1"/>
</dbReference>
<dbReference type="CDD" id="cd22157">
    <property type="entry name" value="F-box_AtFBW1-like"/>
    <property type="match status" value="1"/>
</dbReference>
<dbReference type="PANTHER" id="PTHR31672:SF13">
    <property type="entry name" value="F-BOX PROTEIN CPR30-LIKE"/>
    <property type="match status" value="1"/>
</dbReference>
<dbReference type="PANTHER" id="PTHR31672">
    <property type="entry name" value="BNACNNG10540D PROTEIN"/>
    <property type="match status" value="1"/>
</dbReference>
<accession>A0AAV3PXP6</accession>
<gene>
    <name evidence="2" type="ORF">LIER_14062</name>
</gene>
<dbReference type="SMART" id="SM00256">
    <property type="entry name" value="FBOX"/>
    <property type="match status" value="1"/>
</dbReference>
<dbReference type="Pfam" id="PF08268">
    <property type="entry name" value="FBA_3"/>
    <property type="match status" value="1"/>
</dbReference>
<comment type="caution">
    <text evidence="2">The sequence shown here is derived from an EMBL/GenBank/DDBJ whole genome shotgun (WGS) entry which is preliminary data.</text>
</comment>
<dbReference type="SUPFAM" id="SSF81383">
    <property type="entry name" value="F-box domain"/>
    <property type="match status" value="1"/>
</dbReference>
<evidence type="ECO:0000313" key="3">
    <source>
        <dbReference type="Proteomes" id="UP001454036"/>
    </source>
</evidence>
<sequence length="419" mass="48803">MAAELLHIEIIATILAELPVKSLLRFKSVSKTWFNLITSPYFLCYHNQVCTHDEARRRLIFCVYDFIQNPSSRWYGGGYWKILKLCARDMQFKKTTNDFSIKILSGTKVIFSGFDLVCLAHQKSPTINVLNPSTHDVFVLPSYGEMSRDSFQYEFFGFAYLASTKEYMVLRFFKINIEGPDRGSLGVEMFKFDGDTNLECPSSSSWKMAKTTYPGFFESEHLLRSSEGPFVDRSMHWLLFAVWHVHIDIFSFDVDNEILHKIFLPMGTNNTTKFLIPPKLVDLDGRLGLLKAEAEAENIIDIATTISVWTLVEKHESLWEKMHTIELNRYRVSYLTRVKFCYMSKGEVLISIDECKGEELLYYNMEKKKLVRVKKEPFRILQMGFLKEGMFQGQSKGYHHHEENDSTITMDPFPQYVRK</sequence>
<feature type="domain" description="F-box" evidence="1">
    <location>
        <begin position="6"/>
        <end position="46"/>
    </location>
</feature>
<dbReference type="Pfam" id="PF00646">
    <property type="entry name" value="F-box"/>
    <property type="match status" value="1"/>
</dbReference>
<proteinExistence type="predicted"/>
<evidence type="ECO:0000259" key="1">
    <source>
        <dbReference type="SMART" id="SM00256"/>
    </source>
</evidence>